<sequence>MSNKTVYTFLHLILNILYFIQFCFYECHGNQNSTNDKSEFIIKVQGLPWSTTSKDITAFFSECNINNETSGIHLIMTRDGRPSGVAYVEMTSEQDMELACKKDQEYMGNRFVEVFHVERREMERAIRRSNFSVIHTLNDGCVRLRGLPFKCLEEDIAYFFRGFEIVPYGITIVTDSNGRPTGDAFVQFSNKEFADKALKKDKKKLFHRYIEVFRSSLGEIRLAKKNQRSIMAALADYNEDYSNRVNHYRGHDDFGRQIRNPSNKHFGAGKPRFKSGRSNQMKNWQGINNRNRYTVYMRGLPFRANKSDIFNFFSPVSPTNIHIICNVNGKPTGEANVQFGSQDDAVKAMSKDKSFMYHRYVELFLN</sequence>
<dbReference type="AlphaFoldDB" id="A0A1B6ITZ8"/>
<dbReference type="InterPro" id="IPR012677">
    <property type="entry name" value="Nucleotide-bd_a/b_plait_sf"/>
</dbReference>
<gene>
    <name evidence="6" type="ORF">g.10872</name>
</gene>
<feature type="domain" description="RRM" evidence="5">
    <location>
        <begin position="293"/>
        <end position="366"/>
    </location>
</feature>
<feature type="domain" description="RRM" evidence="5">
    <location>
        <begin position="40"/>
        <end position="119"/>
    </location>
</feature>
<dbReference type="SUPFAM" id="SSF54928">
    <property type="entry name" value="RNA-binding domain, RBD"/>
    <property type="match status" value="3"/>
</dbReference>
<dbReference type="InterPro" id="IPR035979">
    <property type="entry name" value="RBD_domain_sf"/>
</dbReference>
<evidence type="ECO:0000256" key="2">
    <source>
        <dbReference type="ARBA" id="ARBA00022884"/>
    </source>
</evidence>
<accession>A0A1B6ITZ8</accession>
<keyword evidence="4" id="KW-0732">Signal</keyword>
<dbReference type="InterPro" id="IPR050666">
    <property type="entry name" value="ESRP"/>
</dbReference>
<protein>
    <recommendedName>
        <fullName evidence="5">RRM domain-containing protein</fullName>
    </recommendedName>
</protein>
<reference evidence="6" key="1">
    <citation type="submission" date="2015-11" db="EMBL/GenBank/DDBJ databases">
        <title>De novo transcriptome assembly of four potential Pierce s Disease insect vectors from Arizona vineyards.</title>
        <authorList>
            <person name="Tassone E.E."/>
        </authorList>
    </citation>
    <scope>NUCLEOTIDE SEQUENCE</scope>
</reference>
<dbReference type="Pfam" id="PF00076">
    <property type="entry name" value="RRM_1"/>
    <property type="match status" value="3"/>
</dbReference>
<proteinExistence type="predicted"/>
<organism evidence="6">
    <name type="scientific">Homalodisca liturata</name>
    <dbReference type="NCBI Taxonomy" id="320908"/>
    <lineage>
        <taxon>Eukaryota</taxon>
        <taxon>Metazoa</taxon>
        <taxon>Ecdysozoa</taxon>
        <taxon>Arthropoda</taxon>
        <taxon>Hexapoda</taxon>
        <taxon>Insecta</taxon>
        <taxon>Pterygota</taxon>
        <taxon>Neoptera</taxon>
        <taxon>Paraneoptera</taxon>
        <taxon>Hemiptera</taxon>
        <taxon>Auchenorrhyncha</taxon>
        <taxon>Membracoidea</taxon>
        <taxon>Cicadellidae</taxon>
        <taxon>Cicadellinae</taxon>
        <taxon>Proconiini</taxon>
        <taxon>Homalodisca</taxon>
    </lineage>
</organism>
<dbReference type="Gene3D" id="3.30.70.330">
    <property type="match status" value="3"/>
</dbReference>
<dbReference type="PANTHER" id="PTHR13976">
    <property type="entry name" value="HETEROGENEOUS NUCLEAR RIBONUCLEOPROTEIN-RELATED"/>
    <property type="match status" value="1"/>
</dbReference>
<keyword evidence="1" id="KW-0677">Repeat</keyword>
<name>A0A1B6ITZ8_9HEMI</name>
<evidence type="ECO:0000256" key="3">
    <source>
        <dbReference type="PROSITE-ProRule" id="PRU00176"/>
    </source>
</evidence>
<dbReference type="EMBL" id="GECU01017319">
    <property type="protein sequence ID" value="JAS90387.1"/>
    <property type="molecule type" value="Transcribed_RNA"/>
</dbReference>
<keyword evidence="2 3" id="KW-0694">RNA-binding</keyword>
<dbReference type="InterPro" id="IPR000504">
    <property type="entry name" value="RRM_dom"/>
</dbReference>
<evidence type="ECO:0000256" key="1">
    <source>
        <dbReference type="ARBA" id="ARBA00022737"/>
    </source>
</evidence>
<evidence type="ECO:0000313" key="6">
    <source>
        <dbReference type="EMBL" id="JAS90387.1"/>
    </source>
</evidence>
<evidence type="ECO:0000259" key="5">
    <source>
        <dbReference type="PROSITE" id="PS50102"/>
    </source>
</evidence>
<dbReference type="GO" id="GO:0003723">
    <property type="term" value="F:RNA binding"/>
    <property type="evidence" value="ECO:0007669"/>
    <property type="project" value="UniProtKB-UniRule"/>
</dbReference>
<dbReference type="SMART" id="SM00360">
    <property type="entry name" value="RRM"/>
    <property type="match status" value="3"/>
</dbReference>
<dbReference type="PROSITE" id="PS50102">
    <property type="entry name" value="RRM"/>
    <property type="match status" value="3"/>
</dbReference>
<feature type="domain" description="RRM" evidence="5">
    <location>
        <begin position="140"/>
        <end position="217"/>
    </location>
</feature>
<evidence type="ECO:0000256" key="4">
    <source>
        <dbReference type="SAM" id="SignalP"/>
    </source>
</evidence>
<feature type="chain" id="PRO_5008585447" description="RRM domain-containing protein" evidence="4">
    <location>
        <begin position="26"/>
        <end position="366"/>
    </location>
</feature>
<feature type="signal peptide" evidence="4">
    <location>
        <begin position="1"/>
        <end position="25"/>
    </location>
</feature>